<gene>
    <name evidence="2" type="ORF">HAX54_041132</name>
</gene>
<proteinExistence type="predicted"/>
<evidence type="ECO:0000313" key="2">
    <source>
        <dbReference type="EMBL" id="MCD7459508.1"/>
    </source>
</evidence>
<protein>
    <submittedName>
        <fullName evidence="2">Uncharacterized protein</fullName>
    </submittedName>
</protein>
<feature type="region of interest" description="Disordered" evidence="1">
    <location>
        <begin position="1"/>
        <end position="34"/>
    </location>
</feature>
<reference evidence="2 3" key="1">
    <citation type="journal article" date="2021" name="BMC Genomics">
        <title>Datura genome reveals duplications of psychoactive alkaloid biosynthetic genes and high mutation rate following tissue culture.</title>
        <authorList>
            <person name="Rajewski A."/>
            <person name="Carter-House D."/>
            <person name="Stajich J."/>
            <person name="Litt A."/>
        </authorList>
    </citation>
    <scope>NUCLEOTIDE SEQUENCE [LARGE SCALE GENOMIC DNA]</scope>
    <source>
        <strain evidence="2">AR-01</strain>
    </source>
</reference>
<keyword evidence="3" id="KW-1185">Reference proteome</keyword>
<sequence length="68" mass="7187">MTKKRASSSASRSKAPVGRGGGMPQVAAPQRVQEQVVQDTPLKVPATISTIAFPTDVVMRLLNVLEAL</sequence>
<name>A0ABS8SL32_DATST</name>
<comment type="caution">
    <text evidence="2">The sequence shown here is derived from an EMBL/GenBank/DDBJ whole genome shotgun (WGS) entry which is preliminary data.</text>
</comment>
<feature type="non-terminal residue" evidence="2">
    <location>
        <position position="68"/>
    </location>
</feature>
<dbReference type="Proteomes" id="UP000823775">
    <property type="component" value="Unassembled WGS sequence"/>
</dbReference>
<evidence type="ECO:0000313" key="3">
    <source>
        <dbReference type="Proteomes" id="UP000823775"/>
    </source>
</evidence>
<dbReference type="EMBL" id="JACEIK010000590">
    <property type="protein sequence ID" value="MCD7459508.1"/>
    <property type="molecule type" value="Genomic_DNA"/>
</dbReference>
<accession>A0ABS8SL32</accession>
<evidence type="ECO:0000256" key="1">
    <source>
        <dbReference type="SAM" id="MobiDB-lite"/>
    </source>
</evidence>
<organism evidence="2 3">
    <name type="scientific">Datura stramonium</name>
    <name type="common">Jimsonweed</name>
    <name type="synonym">Common thornapple</name>
    <dbReference type="NCBI Taxonomy" id="4076"/>
    <lineage>
        <taxon>Eukaryota</taxon>
        <taxon>Viridiplantae</taxon>
        <taxon>Streptophyta</taxon>
        <taxon>Embryophyta</taxon>
        <taxon>Tracheophyta</taxon>
        <taxon>Spermatophyta</taxon>
        <taxon>Magnoliopsida</taxon>
        <taxon>eudicotyledons</taxon>
        <taxon>Gunneridae</taxon>
        <taxon>Pentapetalae</taxon>
        <taxon>asterids</taxon>
        <taxon>lamiids</taxon>
        <taxon>Solanales</taxon>
        <taxon>Solanaceae</taxon>
        <taxon>Solanoideae</taxon>
        <taxon>Datureae</taxon>
        <taxon>Datura</taxon>
    </lineage>
</organism>